<accession>A0A9D4B1T3</accession>
<dbReference type="Proteomes" id="UP000827986">
    <property type="component" value="Unassembled WGS sequence"/>
</dbReference>
<feature type="region of interest" description="Disordered" evidence="1">
    <location>
        <begin position="117"/>
        <end position="141"/>
    </location>
</feature>
<sequence>MKFSQFGTARLGFEVLKLYCGLENALLNGRPKVLPGTTEGFIWKPGKAAHKDGESVLCVASNRESGFRTISLSYFFLFRQPFSFTRDFLPNQFLLVFPTGSKAGVKVKLSFHWYGASSDPHPPDPPQKRGGASGRRGGAGVSIHQPAHLCYLVRADRDFSSDLKGPWGMPKRQ</sequence>
<evidence type="ECO:0000313" key="2">
    <source>
        <dbReference type="EMBL" id="KAH1178483.1"/>
    </source>
</evidence>
<comment type="caution">
    <text evidence="2">The sequence shown here is derived from an EMBL/GenBank/DDBJ whole genome shotgun (WGS) entry which is preliminary data.</text>
</comment>
<evidence type="ECO:0000313" key="3">
    <source>
        <dbReference type="Proteomes" id="UP000827986"/>
    </source>
</evidence>
<reference evidence="2" key="1">
    <citation type="submission" date="2021-09" db="EMBL/GenBank/DDBJ databases">
        <title>The genome of Mauremys mutica provides insights into the evolution of semi-aquatic lifestyle.</title>
        <authorList>
            <person name="Gong S."/>
            <person name="Gao Y."/>
        </authorList>
    </citation>
    <scope>NUCLEOTIDE SEQUENCE</scope>
    <source>
        <strain evidence="2">MM-2020</strain>
        <tissue evidence="2">Muscle</tissue>
    </source>
</reference>
<proteinExistence type="predicted"/>
<protein>
    <submittedName>
        <fullName evidence="2">Uncharacterized protein</fullName>
    </submittedName>
</protein>
<keyword evidence="3" id="KW-1185">Reference proteome</keyword>
<dbReference type="AlphaFoldDB" id="A0A9D4B1T3"/>
<feature type="compositionally biased region" description="Gly residues" evidence="1">
    <location>
        <begin position="131"/>
        <end position="140"/>
    </location>
</feature>
<evidence type="ECO:0000256" key="1">
    <source>
        <dbReference type="SAM" id="MobiDB-lite"/>
    </source>
</evidence>
<name>A0A9D4B1T3_9SAUR</name>
<gene>
    <name evidence="2" type="ORF">KIL84_012185</name>
</gene>
<organism evidence="2 3">
    <name type="scientific">Mauremys mutica</name>
    <name type="common">yellowpond turtle</name>
    <dbReference type="NCBI Taxonomy" id="74926"/>
    <lineage>
        <taxon>Eukaryota</taxon>
        <taxon>Metazoa</taxon>
        <taxon>Chordata</taxon>
        <taxon>Craniata</taxon>
        <taxon>Vertebrata</taxon>
        <taxon>Euteleostomi</taxon>
        <taxon>Archelosauria</taxon>
        <taxon>Testudinata</taxon>
        <taxon>Testudines</taxon>
        <taxon>Cryptodira</taxon>
        <taxon>Durocryptodira</taxon>
        <taxon>Testudinoidea</taxon>
        <taxon>Geoemydidae</taxon>
        <taxon>Geoemydinae</taxon>
        <taxon>Mauremys</taxon>
    </lineage>
</organism>
<dbReference type="EMBL" id="JAHDVG010000474">
    <property type="protein sequence ID" value="KAH1178483.1"/>
    <property type="molecule type" value="Genomic_DNA"/>
</dbReference>